<accession>A0AAC9PRK8</accession>
<dbReference type="RefSeq" id="WP_075739906.1">
    <property type="nucleotide sequence ID" value="NZ_CP016076.1"/>
</dbReference>
<dbReference type="AlphaFoldDB" id="A0AAC9PRK8"/>
<evidence type="ECO:0000313" key="1">
    <source>
        <dbReference type="EMBL" id="APU13926.1"/>
    </source>
</evidence>
<dbReference type="EMBL" id="CP016076">
    <property type="protein sequence ID" value="APU13926.1"/>
    <property type="molecule type" value="Genomic_DNA"/>
</dbReference>
<proteinExistence type="predicted"/>
<dbReference type="KEGG" id="acad:UA74_09310"/>
<dbReference type="Proteomes" id="UP000185511">
    <property type="component" value="Chromosome"/>
</dbReference>
<protein>
    <submittedName>
        <fullName evidence="1">Uncharacterized protein</fullName>
    </submittedName>
</protein>
<reference evidence="2" key="1">
    <citation type="submission" date="2016-06" db="EMBL/GenBank/DDBJ databases">
        <title>Complete genome sequence of Actinoalloteichus fjordicus DSM 46855 (=ADI127-17), type strain of the new species Actinoalloteichus fjordicus.</title>
        <authorList>
            <person name="Ruckert C."/>
            <person name="Nouioui I."/>
            <person name="Willmese J."/>
            <person name="van Wezel G."/>
            <person name="Klenk H.-P."/>
            <person name="Kalinowski J."/>
            <person name="Zotchev S.B."/>
        </authorList>
    </citation>
    <scope>NUCLEOTIDE SEQUENCE [LARGE SCALE GENOMIC DNA]</scope>
    <source>
        <strain evidence="2">ADI127-7</strain>
    </source>
</reference>
<name>A0AAC9PRK8_9PSEU</name>
<gene>
    <name evidence="1" type="ORF">UA74_09310</name>
</gene>
<sequence length="101" mass="10844">MSFRWFVRSLSRGDTHLGRRAEQPAPSVAALCDPELSFAPLNRRPLAVCFFDWQVCLDCLTADSPAVEIASPRVPGDLGVTPDRSVPLPVPVSLGAGAVSR</sequence>
<keyword evidence="2" id="KW-1185">Reference proteome</keyword>
<organism evidence="1 2">
    <name type="scientific">Actinoalloteichus fjordicus</name>
    <dbReference type="NCBI Taxonomy" id="1612552"/>
    <lineage>
        <taxon>Bacteria</taxon>
        <taxon>Bacillati</taxon>
        <taxon>Actinomycetota</taxon>
        <taxon>Actinomycetes</taxon>
        <taxon>Pseudonocardiales</taxon>
        <taxon>Pseudonocardiaceae</taxon>
        <taxon>Actinoalloteichus</taxon>
    </lineage>
</organism>
<evidence type="ECO:0000313" key="2">
    <source>
        <dbReference type="Proteomes" id="UP000185511"/>
    </source>
</evidence>